<dbReference type="SUPFAM" id="SSF53850">
    <property type="entry name" value="Periplasmic binding protein-like II"/>
    <property type="match status" value="1"/>
</dbReference>
<evidence type="ECO:0000313" key="4">
    <source>
        <dbReference type="Proteomes" id="UP001589867"/>
    </source>
</evidence>
<dbReference type="Gene3D" id="3.40.190.10">
    <property type="entry name" value="Periplasmic binding protein-like II"/>
    <property type="match status" value="1"/>
</dbReference>
<keyword evidence="4" id="KW-1185">Reference proteome</keyword>
<reference evidence="3 4" key="1">
    <citation type="submission" date="2024-09" db="EMBL/GenBank/DDBJ databases">
        <authorList>
            <person name="Sun Q."/>
            <person name="Mori K."/>
        </authorList>
    </citation>
    <scope>NUCLEOTIDE SEQUENCE [LARGE SCALE GENOMIC DNA]</scope>
    <source>
        <strain evidence="3 4">TBRC 3947</strain>
    </source>
</reference>
<dbReference type="EMBL" id="JBHLUH010000048">
    <property type="protein sequence ID" value="MFC0530564.1"/>
    <property type="molecule type" value="Genomic_DNA"/>
</dbReference>
<feature type="domain" description="Solute-binding protein family 5" evidence="2">
    <location>
        <begin position="79"/>
        <end position="431"/>
    </location>
</feature>
<dbReference type="InterPro" id="IPR030678">
    <property type="entry name" value="Peptide/Ni-bd"/>
</dbReference>
<evidence type="ECO:0000259" key="2">
    <source>
        <dbReference type="Pfam" id="PF00496"/>
    </source>
</evidence>
<dbReference type="Proteomes" id="UP001589867">
    <property type="component" value="Unassembled WGS sequence"/>
</dbReference>
<evidence type="ECO:0000313" key="3">
    <source>
        <dbReference type="EMBL" id="MFC0530564.1"/>
    </source>
</evidence>
<comment type="caution">
    <text evidence="3">The sequence shown here is derived from an EMBL/GenBank/DDBJ whole genome shotgun (WGS) entry which is preliminary data.</text>
</comment>
<proteinExistence type="predicted"/>
<dbReference type="Gene3D" id="3.10.105.10">
    <property type="entry name" value="Dipeptide-binding Protein, Domain 3"/>
    <property type="match status" value="1"/>
</dbReference>
<dbReference type="PIRSF" id="PIRSF002741">
    <property type="entry name" value="MppA"/>
    <property type="match status" value="1"/>
</dbReference>
<dbReference type="CDD" id="cd00995">
    <property type="entry name" value="PBP2_NikA_DppA_OppA_like"/>
    <property type="match status" value="1"/>
</dbReference>
<dbReference type="Pfam" id="PF00496">
    <property type="entry name" value="SBP_bac_5"/>
    <property type="match status" value="1"/>
</dbReference>
<feature type="signal peptide" evidence="1">
    <location>
        <begin position="1"/>
        <end position="24"/>
    </location>
</feature>
<sequence length="524" mass="55308">MRSRNSRLGTAAALAGLIAGTAMAGCSTTGMDASDTITIALAANPTGAFDPYRNREFGISEVAPFTHDSLLYKTPEGEFVSRLAATWKADNTSATFTLTPGITCADGSALTAKDVAAAINFASDAANASWAYGYYTPTAPLTAVGDDASRTVRVTVAQPYGYLLDTVGLLPILCAAGVKDPDSLANRSNGTGPYVVSAVSTGETIELKRRDDYAWGPDGTTVADAPATVVFRQIADETTAANLLLSGDVNIANVSGPNSDRVRAAGLDSADAYTAAAWLNFNQREGRATSDRRVREALVHALDFKEVIAVSTNTHGVAAEGLLVTEPAVCPTNAVAGVLPGQDLERAAKLLDEAGWVLGSDGKRVKDGVPLTLGLRYWTDRSELERPTAELLAARWKAIGVGIEPIGENVGGLVKTLYQTGNFDVYLLGWDLRLGSQFIPYLSGPLPPRGQNFMALDNPEYVKLSAEANATTPPQGCDLWGKAERAVVNDFDLVPISNRVTSLFYRGVTGQLTPVEPTSLRATQ</sequence>
<protein>
    <submittedName>
        <fullName evidence="3">ABC transporter substrate-binding protein</fullName>
    </submittedName>
</protein>
<dbReference type="PANTHER" id="PTHR30290">
    <property type="entry name" value="PERIPLASMIC BINDING COMPONENT OF ABC TRANSPORTER"/>
    <property type="match status" value="1"/>
</dbReference>
<keyword evidence="1" id="KW-0732">Signal</keyword>
<gene>
    <name evidence="3" type="ORF">ACFFIA_23150</name>
</gene>
<feature type="chain" id="PRO_5045965886" evidence="1">
    <location>
        <begin position="25"/>
        <end position="524"/>
    </location>
</feature>
<organism evidence="3 4">
    <name type="scientific">Phytohabitans kaempferiae</name>
    <dbReference type="NCBI Taxonomy" id="1620943"/>
    <lineage>
        <taxon>Bacteria</taxon>
        <taxon>Bacillati</taxon>
        <taxon>Actinomycetota</taxon>
        <taxon>Actinomycetes</taxon>
        <taxon>Micromonosporales</taxon>
        <taxon>Micromonosporaceae</taxon>
    </lineage>
</organism>
<dbReference type="InterPro" id="IPR039424">
    <property type="entry name" value="SBP_5"/>
</dbReference>
<dbReference type="PROSITE" id="PS51257">
    <property type="entry name" value="PROKAR_LIPOPROTEIN"/>
    <property type="match status" value="1"/>
</dbReference>
<name>A0ABV6M7U4_9ACTN</name>
<evidence type="ECO:0000256" key="1">
    <source>
        <dbReference type="SAM" id="SignalP"/>
    </source>
</evidence>
<dbReference type="InterPro" id="IPR000914">
    <property type="entry name" value="SBP_5_dom"/>
</dbReference>
<dbReference type="RefSeq" id="WP_377253723.1">
    <property type="nucleotide sequence ID" value="NZ_JBHLUH010000048.1"/>
</dbReference>
<accession>A0ABV6M7U4</accession>